<dbReference type="EMBL" id="OR475274">
    <property type="protein sequence ID" value="WNM67289.1"/>
    <property type="molecule type" value="Genomic_DNA"/>
</dbReference>
<dbReference type="Proteomes" id="UP001303667">
    <property type="component" value="Segment"/>
</dbReference>
<organism evidence="1 2">
    <name type="scientific">Arthrobacter phage Wyborn</name>
    <dbReference type="NCBI Taxonomy" id="3059067"/>
    <lineage>
        <taxon>Viruses</taxon>
        <taxon>Duplodnaviria</taxon>
        <taxon>Heunggongvirae</taxon>
        <taxon>Uroviricota</taxon>
        <taxon>Caudoviricetes</taxon>
        <taxon>Berryhillviridae</taxon>
        <taxon>Sicariusvirus</taxon>
        <taxon>Sicariusvirus wyborn</taxon>
    </lineage>
</organism>
<keyword evidence="2" id="KW-1185">Reference proteome</keyword>
<proteinExistence type="predicted"/>
<evidence type="ECO:0000313" key="1">
    <source>
        <dbReference type="EMBL" id="WNM67289.1"/>
    </source>
</evidence>
<evidence type="ECO:0000313" key="2">
    <source>
        <dbReference type="Proteomes" id="UP001303667"/>
    </source>
</evidence>
<sequence>MTVPASYEKLINDVESELRDVQIDTSLDHPRNPLQVAGKVIARSVEWSSDTRVAELEAENEQLKRALAQHTFDGESLNLREAVRTELIAVGVEAYEQLQEQKRLVQAQNDIIAGLHTQRRAAERERDIIRAGFIPLLQRIGGQLTVTDDYMLNMHRSDAPALVTYYYADTRQTKFQIESKGQKQ</sequence>
<protein>
    <submittedName>
        <fullName evidence="1">Uncharacterized protein</fullName>
    </submittedName>
</protein>
<gene>
    <name evidence="1" type="primary">46</name>
    <name evidence="1" type="ORF">SEA_WYBORN_46</name>
</gene>
<accession>A0AA96GS38</accession>
<name>A0AA96GS38_9CAUD</name>
<reference evidence="1 2" key="1">
    <citation type="submission" date="2023-08" db="EMBL/GenBank/DDBJ databases">
        <authorList>
            <person name="Beyer A.R."/>
            <person name="Brown C."/>
            <person name="Garland D.S."/>
            <person name="Funderburk A."/>
            <person name="Uzochukwu B."/>
            <person name="Ko C."/>
            <person name="Russell D.A."/>
            <person name="Jacobs-Sera D."/>
            <person name="Hatfull G.F."/>
        </authorList>
    </citation>
    <scope>NUCLEOTIDE SEQUENCE [LARGE SCALE GENOMIC DNA]</scope>
</reference>